<dbReference type="AlphaFoldDB" id="A0A8E2AVG1"/>
<dbReference type="EMBL" id="KV722416">
    <property type="protein sequence ID" value="OCH89929.1"/>
    <property type="molecule type" value="Genomic_DNA"/>
</dbReference>
<protein>
    <submittedName>
        <fullName evidence="1">Uncharacterized protein</fullName>
    </submittedName>
</protein>
<gene>
    <name evidence="1" type="ORF">OBBRIDRAFT_826264</name>
</gene>
<organism evidence="1 2">
    <name type="scientific">Obba rivulosa</name>
    <dbReference type="NCBI Taxonomy" id="1052685"/>
    <lineage>
        <taxon>Eukaryota</taxon>
        <taxon>Fungi</taxon>
        <taxon>Dikarya</taxon>
        <taxon>Basidiomycota</taxon>
        <taxon>Agaricomycotina</taxon>
        <taxon>Agaricomycetes</taxon>
        <taxon>Polyporales</taxon>
        <taxon>Gelatoporiaceae</taxon>
        <taxon>Obba</taxon>
    </lineage>
</organism>
<dbReference type="Proteomes" id="UP000250043">
    <property type="component" value="Unassembled WGS sequence"/>
</dbReference>
<name>A0A8E2AVG1_9APHY</name>
<sequence>MDFAWSKPVRRNRHIRWSSALSFRFLMGKAYTFLSANCPDELKTHLVLNEQDAHGFNEVYDRSERIGAKHNMCKYLTCFIRPGTLAVVEFKLIKYWSKKYSAYGTQLQLGAIYYLNNTDPEAVRLAEERRKLIQDECNEIYFVASITFTTKATVKKGREVGSAARVSLPSEIVRSILSITLVMVTRNGL</sequence>
<proteinExistence type="predicted"/>
<evidence type="ECO:0000313" key="1">
    <source>
        <dbReference type="EMBL" id="OCH89929.1"/>
    </source>
</evidence>
<keyword evidence="2" id="KW-1185">Reference proteome</keyword>
<accession>A0A8E2AVG1</accession>
<reference evidence="1 2" key="1">
    <citation type="submission" date="2016-07" db="EMBL/GenBank/DDBJ databases">
        <title>Draft genome of the white-rot fungus Obba rivulosa 3A-2.</title>
        <authorList>
            <consortium name="DOE Joint Genome Institute"/>
            <person name="Miettinen O."/>
            <person name="Riley R."/>
            <person name="Acob R."/>
            <person name="Barry K."/>
            <person name="Cullen D."/>
            <person name="De Vries R."/>
            <person name="Hainaut M."/>
            <person name="Hatakka A."/>
            <person name="Henrissat B."/>
            <person name="Hilden K."/>
            <person name="Kuo R."/>
            <person name="Labutti K."/>
            <person name="Lipzen A."/>
            <person name="Makela M.R."/>
            <person name="Sandor L."/>
            <person name="Spatafora J.W."/>
            <person name="Grigoriev I.V."/>
            <person name="Hibbett D.S."/>
        </authorList>
    </citation>
    <scope>NUCLEOTIDE SEQUENCE [LARGE SCALE GENOMIC DNA]</scope>
    <source>
        <strain evidence="1 2">3A-2</strain>
    </source>
</reference>
<evidence type="ECO:0000313" key="2">
    <source>
        <dbReference type="Proteomes" id="UP000250043"/>
    </source>
</evidence>